<dbReference type="EMBL" id="CAKMRJ010002223">
    <property type="protein sequence ID" value="CAH1426693.1"/>
    <property type="molecule type" value="Genomic_DNA"/>
</dbReference>
<evidence type="ECO:0000256" key="1">
    <source>
        <dbReference type="SAM" id="MobiDB-lite"/>
    </source>
</evidence>
<dbReference type="AlphaFoldDB" id="A0AAU9MPT1"/>
<dbReference type="Proteomes" id="UP001157418">
    <property type="component" value="Unassembled WGS sequence"/>
</dbReference>
<comment type="caution">
    <text evidence="2">The sequence shown here is derived from an EMBL/GenBank/DDBJ whole genome shotgun (WGS) entry which is preliminary data.</text>
</comment>
<evidence type="ECO:0000313" key="3">
    <source>
        <dbReference type="Proteomes" id="UP001157418"/>
    </source>
</evidence>
<reference evidence="2 3" key="1">
    <citation type="submission" date="2022-01" db="EMBL/GenBank/DDBJ databases">
        <authorList>
            <person name="Xiong W."/>
            <person name="Schranz E."/>
        </authorList>
    </citation>
    <scope>NUCLEOTIDE SEQUENCE [LARGE SCALE GENOMIC DNA]</scope>
</reference>
<feature type="region of interest" description="Disordered" evidence="1">
    <location>
        <begin position="59"/>
        <end position="81"/>
    </location>
</feature>
<gene>
    <name evidence="2" type="ORF">LVIROSA_LOCUS13759</name>
</gene>
<evidence type="ECO:0000313" key="2">
    <source>
        <dbReference type="EMBL" id="CAH1426693.1"/>
    </source>
</evidence>
<protein>
    <submittedName>
        <fullName evidence="2">Uncharacterized protein</fullName>
    </submittedName>
</protein>
<sequence>MSSHSPNFIRLHQHTTFSILTYILLSGIQFLIPPPKLHRPLLLFLTPLLTAAHHPLPPNLQPHLLPPQSAHHPYSTPTHDTDHLTLSRLLPKHMSSLLLPPLLLYPLAP</sequence>
<proteinExistence type="predicted"/>
<accession>A0AAU9MPT1</accession>
<keyword evidence="3" id="KW-1185">Reference proteome</keyword>
<organism evidence="2 3">
    <name type="scientific">Lactuca virosa</name>
    <dbReference type="NCBI Taxonomy" id="75947"/>
    <lineage>
        <taxon>Eukaryota</taxon>
        <taxon>Viridiplantae</taxon>
        <taxon>Streptophyta</taxon>
        <taxon>Embryophyta</taxon>
        <taxon>Tracheophyta</taxon>
        <taxon>Spermatophyta</taxon>
        <taxon>Magnoliopsida</taxon>
        <taxon>eudicotyledons</taxon>
        <taxon>Gunneridae</taxon>
        <taxon>Pentapetalae</taxon>
        <taxon>asterids</taxon>
        <taxon>campanulids</taxon>
        <taxon>Asterales</taxon>
        <taxon>Asteraceae</taxon>
        <taxon>Cichorioideae</taxon>
        <taxon>Cichorieae</taxon>
        <taxon>Lactucinae</taxon>
        <taxon>Lactuca</taxon>
    </lineage>
</organism>
<name>A0AAU9MPT1_9ASTR</name>